<dbReference type="AlphaFoldDB" id="G7E192"/>
<reference evidence="1 2" key="2">
    <citation type="journal article" date="2012" name="Open Biol.">
        <title>Characteristics of nucleosomes and linker DNA regions on the genome of the basidiomycete Mixia osmundae revealed by mono- and dinucleosome mapping.</title>
        <authorList>
            <person name="Nishida H."/>
            <person name="Kondo S."/>
            <person name="Matsumoto T."/>
            <person name="Suzuki Y."/>
            <person name="Yoshikawa H."/>
            <person name="Taylor T.D."/>
            <person name="Sugiyama J."/>
        </authorList>
    </citation>
    <scope>NUCLEOTIDE SEQUENCE [LARGE SCALE GENOMIC DNA]</scope>
    <source>
        <strain evidence="2">CBS 9802 / IAM 14324 / JCM 22182 / KY 12970</strain>
    </source>
</reference>
<reference evidence="1 2" key="1">
    <citation type="journal article" date="2011" name="J. Gen. Appl. Microbiol.">
        <title>Draft genome sequencing of the enigmatic basidiomycete Mixia osmundae.</title>
        <authorList>
            <person name="Nishida H."/>
            <person name="Nagatsuka Y."/>
            <person name="Sugiyama J."/>
        </authorList>
    </citation>
    <scope>NUCLEOTIDE SEQUENCE [LARGE SCALE GENOMIC DNA]</scope>
    <source>
        <strain evidence="2">CBS 9802 / IAM 14324 / JCM 22182 / KY 12970</strain>
    </source>
</reference>
<organism evidence="1 2">
    <name type="scientific">Mixia osmundae (strain CBS 9802 / IAM 14324 / JCM 22182 / KY 12970)</name>
    <dbReference type="NCBI Taxonomy" id="764103"/>
    <lineage>
        <taxon>Eukaryota</taxon>
        <taxon>Fungi</taxon>
        <taxon>Dikarya</taxon>
        <taxon>Basidiomycota</taxon>
        <taxon>Pucciniomycotina</taxon>
        <taxon>Mixiomycetes</taxon>
        <taxon>Mixiales</taxon>
        <taxon>Mixiaceae</taxon>
        <taxon>Mixia</taxon>
    </lineage>
</organism>
<dbReference type="InParanoid" id="G7E192"/>
<gene>
    <name evidence="1" type="primary">Mo03272</name>
    <name evidence="1" type="ORF">E5Q_03272</name>
</gene>
<proteinExistence type="predicted"/>
<dbReference type="HOGENOM" id="CLU_3299550_0_0_1"/>
<evidence type="ECO:0000313" key="2">
    <source>
        <dbReference type="Proteomes" id="UP000009131"/>
    </source>
</evidence>
<dbReference type="Proteomes" id="UP000009131">
    <property type="component" value="Unassembled WGS sequence"/>
</dbReference>
<dbReference type="EMBL" id="BABT02000102">
    <property type="protein sequence ID" value="GAA96602.1"/>
    <property type="molecule type" value="Genomic_DNA"/>
</dbReference>
<accession>G7E192</accession>
<sequence length="40" mass="4358">MARGSVLRLKGGYPAQVDNIAADKASRLFVNTQPVSEYYA</sequence>
<keyword evidence="2" id="KW-1185">Reference proteome</keyword>
<evidence type="ECO:0000313" key="1">
    <source>
        <dbReference type="EMBL" id="GAA96602.1"/>
    </source>
</evidence>
<comment type="caution">
    <text evidence="1">The sequence shown here is derived from an EMBL/GenBank/DDBJ whole genome shotgun (WGS) entry which is preliminary data.</text>
</comment>
<protein>
    <submittedName>
        <fullName evidence="1">Uncharacterized protein</fullName>
    </submittedName>
</protein>
<name>G7E192_MIXOS</name>